<dbReference type="Pfam" id="PF00248">
    <property type="entry name" value="Aldo_ket_red"/>
    <property type="match status" value="1"/>
</dbReference>
<keyword evidence="1" id="KW-0560">Oxidoreductase</keyword>
<protein>
    <recommendedName>
        <fullName evidence="2">NADP-dependent oxidoreductase domain-containing protein</fullName>
    </recommendedName>
</protein>
<name>A0A0G4M7U0_VERLO</name>
<evidence type="ECO:0000256" key="1">
    <source>
        <dbReference type="ARBA" id="ARBA00023002"/>
    </source>
</evidence>
<dbReference type="InterPro" id="IPR023210">
    <property type="entry name" value="NADP_OxRdtase_dom"/>
</dbReference>
<evidence type="ECO:0000313" key="3">
    <source>
        <dbReference type="EMBL" id="CRK30314.1"/>
    </source>
</evidence>
<dbReference type="EMBL" id="CVQH01021417">
    <property type="protein sequence ID" value="CRK30314.1"/>
    <property type="molecule type" value="Genomic_DNA"/>
</dbReference>
<dbReference type="PANTHER" id="PTHR42686">
    <property type="entry name" value="GH17980P-RELATED"/>
    <property type="match status" value="1"/>
</dbReference>
<feature type="domain" description="NADP-dependent oxidoreductase" evidence="2">
    <location>
        <begin position="14"/>
        <end position="313"/>
    </location>
</feature>
<dbReference type="PANTHER" id="PTHR42686:SF1">
    <property type="entry name" value="GH17980P-RELATED"/>
    <property type="match status" value="1"/>
</dbReference>
<feature type="non-terminal residue" evidence="3">
    <location>
        <position position="418"/>
    </location>
</feature>
<proteinExistence type="predicted"/>
<evidence type="ECO:0000259" key="2">
    <source>
        <dbReference type="Pfam" id="PF00248"/>
    </source>
</evidence>
<gene>
    <name evidence="3" type="ORF">BN1708_000848</name>
</gene>
<dbReference type="Proteomes" id="UP000044602">
    <property type="component" value="Unassembled WGS sequence"/>
</dbReference>
<accession>A0A0G4M7U0</accession>
<evidence type="ECO:0000313" key="4">
    <source>
        <dbReference type="Proteomes" id="UP000044602"/>
    </source>
</evidence>
<dbReference type="STRING" id="100787.A0A0G4M7U0"/>
<dbReference type="GO" id="GO:0005829">
    <property type="term" value="C:cytosol"/>
    <property type="evidence" value="ECO:0007669"/>
    <property type="project" value="TreeGrafter"/>
</dbReference>
<dbReference type="InterPro" id="IPR036812">
    <property type="entry name" value="NAD(P)_OxRdtase_dom_sf"/>
</dbReference>
<dbReference type="Gene3D" id="3.20.20.100">
    <property type="entry name" value="NADP-dependent oxidoreductase domain"/>
    <property type="match status" value="1"/>
</dbReference>
<dbReference type="AlphaFoldDB" id="A0A0G4M7U0"/>
<keyword evidence="4" id="KW-1185">Reference proteome</keyword>
<sequence length="418" mass="44889">MTALPPPLSSVIPPLILGTATFNIQYHPNPDFNNLSLPVLRAAFAANITAIDTSPYYGPSELLVGAALSALAPPRDSLFLITKAGRVGPSAFDYSPAHIRHSVHRSLARLHTPYLDLVHCHDVEFVSPAEVLAAVRELRALRSQGLLRYVGISGYPPAVLAELAEMILRETGEPLDAVQSYSHLCIQNDTLASDTSLLDRFDAAGVSVVTNASMLSMGLLTTRGADAGPQATWHPAPRPLRTACRDIGPLAVAEGSSLEKVALHWAMSTWARMGARFGTTAGGGNTRRIGVSVMGVTNAREFEETNRVWQDVLLAIDVAERPTTAVRTAEEEAAVALDERFRKLVEESMWPALGGWRNYSWESPQADFVNTRSEFGVLPTDLDSAPGAACDDESNMLVEAQRDVVSTESVAPVLTGAA</sequence>
<dbReference type="SUPFAM" id="SSF51430">
    <property type="entry name" value="NAD(P)-linked oxidoreductase"/>
    <property type="match status" value="1"/>
</dbReference>
<organism evidence="3 4">
    <name type="scientific">Verticillium longisporum</name>
    <name type="common">Verticillium dahliae var. longisporum</name>
    <dbReference type="NCBI Taxonomy" id="100787"/>
    <lineage>
        <taxon>Eukaryota</taxon>
        <taxon>Fungi</taxon>
        <taxon>Dikarya</taxon>
        <taxon>Ascomycota</taxon>
        <taxon>Pezizomycotina</taxon>
        <taxon>Sordariomycetes</taxon>
        <taxon>Hypocreomycetidae</taxon>
        <taxon>Glomerellales</taxon>
        <taxon>Plectosphaerellaceae</taxon>
        <taxon>Verticillium</taxon>
    </lineage>
</organism>
<dbReference type="GO" id="GO:0070485">
    <property type="term" value="P:dehydro-D-arabinono-1,4-lactone biosynthetic process"/>
    <property type="evidence" value="ECO:0007669"/>
    <property type="project" value="TreeGrafter"/>
</dbReference>
<reference evidence="3 4" key="1">
    <citation type="submission" date="2015-05" db="EMBL/GenBank/DDBJ databases">
        <authorList>
            <person name="Wang D.B."/>
            <person name="Wang M."/>
        </authorList>
    </citation>
    <scope>NUCLEOTIDE SEQUENCE [LARGE SCALE GENOMIC DNA]</scope>
    <source>
        <strain evidence="3">VL1</strain>
    </source>
</reference>
<dbReference type="GO" id="GO:0045290">
    <property type="term" value="F:D-arabinose 1-dehydrogenase [NAD(P)+] activity"/>
    <property type="evidence" value="ECO:0007669"/>
    <property type="project" value="TreeGrafter"/>
</dbReference>
<dbReference type="InterPro" id="IPR020471">
    <property type="entry name" value="AKR"/>
</dbReference>